<reference evidence="7 8" key="1">
    <citation type="journal article" date="2015" name="Nature">
        <title>rRNA introns, odd ribosomes, and small enigmatic genomes across a large radiation of phyla.</title>
        <authorList>
            <person name="Brown C.T."/>
            <person name="Hug L.A."/>
            <person name="Thomas B.C."/>
            <person name="Sharon I."/>
            <person name="Castelle C.J."/>
            <person name="Singh A."/>
            <person name="Wilkins M.J."/>
            <person name="Williams K.H."/>
            <person name="Banfield J.F."/>
        </authorList>
    </citation>
    <scope>NUCLEOTIDE SEQUENCE [LARGE SCALE GENOMIC DNA]</scope>
</reference>
<keyword evidence="3 6" id="KW-0812">Transmembrane</keyword>
<dbReference type="Gene3D" id="3.30.700.10">
    <property type="entry name" value="Glycoprotein, Type 4 Pilin"/>
    <property type="match status" value="1"/>
</dbReference>
<keyword evidence="2" id="KW-0488">Methylation</keyword>
<evidence type="ECO:0000256" key="2">
    <source>
        <dbReference type="ARBA" id="ARBA00022481"/>
    </source>
</evidence>
<evidence type="ECO:0000256" key="5">
    <source>
        <dbReference type="ARBA" id="ARBA00023136"/>
    </source>
</evidence>
<keyword evidence="5 6" id="KW-0472">Membrane</keyword>
<evidence type="ECO:0000256" key="3">
    <source>
        <dbReference type="ARBA" id="ARBA00022692"/>
    </source>
</evidence>
<feature type="transmembrane region" description="Helical" evidence="6">
    <location>
        <begin position="21"/>
        <end position="43"/>
    </location>
</feature>
<dbReference type="InterPro" id="IPR045584">
    <property type="entry name" value="Pilin-like"/>
</dbReference>
<dbReference type="PROSITE" id="PS00409">
    <property type="entry name" value="PROKAR_NTER_METHYL"/>
    <property type="match status" value="1"/>
</dbReference>
<evidence type="ECO:0000256" key="6">
    <source>
        <dbReference type="SAM" id="Phobius"/>
    </source>
</evidence>
<dbReference type="PRINTS" id="PR00813">
    <property type="entry name" value="BCTERIALGSPG"/>
</dbReference>
<comment type="caution">
    <text evidence="7">The sequence shown here is derived from an EMBL/GenBank/DDBJ whole genome shotgun (WGS) entry which is preliminary data.</text>
</comment>
<comment type="subcellular location">
    <subcellularLocation>
        <location evidence="1">Membrane</location>
        <topology evidence="1">Single-pass membrane protein</topology>
    </subcellularLocation>
</comment>
<dbReference type="Pfam" id="PF07963">
    <property type="entry name" value="N_methyl"/>
    <property type="match status" value="1"/>
</dbReference>
<dbReference type="PANTHER" id="PTHR30093">
    <property type="entry name" value="GENERAL SECRETION PATHWAY PROTEIN G"/>
    <property type="match status" value="1"/>
</dbReference>
<keyword evidence="4 6" id="KW-1133">Transmembrane helix</keyword>
<dbReference type="GO" id="GO:0015627">
    <property type="term" value="C:type II protein secretion system complex"/>
    <property type="evidence" value="ECO:0007669"/>
    <property type="project" value="InterPro"/>
</dbReference>
<dbReference type="NCBIfam" id="TIGR02532">
    <property type="entry name" value="IV_pilin_GFxxxE"/>
    <property type="match status" value="1"/>
</dbReference>
<dbReference type="GO" id="GO:0016020">
    <property type="term" value="C:membrane"/>
    <property type="evidence" value="ECO:0007669"/>
    <property type="project" value="UniProtKB-SubCell"/>
</dbReference>
<dbReference type="GO" id="GO:0015628">
    <property type="term" value="P:protein secretion by the type II secretion system"/>
    <property type="evidence" value="ECO:0007669"/>
    <property type="project" value="InterPro"/>
</dbReference>
<gene>
    <name evidence="7" type="ORF">UW25_C0007G0019</name>
</gene>
<evidence type="ECO:0000313" key="8">
    <source>
        <dbReference type="Proteomes" id="UP000033815"/>
    </source>
</evidence>
<dbReference type="AlphaFoldDB" id="A0A837I9D1"/>
<proteinExistence type="predicted"/>
<organism evidence="7 8">
    <name type="scientific">Candidatus Nomurabacteria bacterium GW2011_GWB1_44_12</name>
    <dbReference type="NCBI Taxonomy" id="1618748"/>
    <lineage>
        <taxon>Bacteria</taxon>
        <taxon>Candidatus Nomuraibacteriota</taxon>
    </lineage>
</organism>
<dbReference type="EMBL" id="LCHP01000007">
    <property type="protein sequence ID" value="KKT36462.1"/>
    <property type="molecule type" value="Genomic_DNA"/>
</dbReference>
<dbReference type="SUPFAM" id="SSF54523">
    <property type="entry name" value="Pili subunits"/>
    <property type="match status" value="1"/>
</dbReference>
<evidence type="ECO:0000256" key="4">
    <source>
        <dbReference type="ARBA" id="ARBA00022989"/>
    </source>
</evidence>
<evidence type="ECO:0000313" key="7">
    <source>
        <dbReference type="EMBL" id="KKT36462.1"/>
    </source>
</evidence>
<sequence length="186" mass="20606">MNTLNRKKLLASISFLRKNSGGFTLIELLVVIAIISVLSGVVLQSLTGARKKTNDAARKTQLLEVNKAITRYFTENGSYPSTGGAWLSSEQGDIIPYNADWVPNIVTAKLIPSLPKDPRGGASPDCTTGGWYRAYLYRSDGLHYKLLSHCSLEQDSYPAVNTQFYDPNRPTWALQLTDNYTATTVW</sequence>
<dbReference type="Proteomes" id="UP000033815">
    <property type="component" value="Unassembled WGS sequence"/>
</dbReference>
<name>A0A837I9D1_9BACT</name>
<protein>
    <submittedName>
        <fullName evidence="7">General secretion pathway protein G</fullName>
    </submittedName>
</protein>
<accession>A0A837I9D1</accession>
<dbReference type="InterPro" id="IPR000983">
    <property type="entry name" value="Bac_GSPG_pilin"/>
</dbReference>
<evidence type="ECO:0000256" key="1">
    <source>
        <dbReference type="ARBA" id="ARBA00004167"/>
    </source>
</evidence>
<dbReference type="PANTHER" id="PTHR30093:SF44">
    <property type="entry name" value="TYPE II SECRETION SYSTEM CORE PROTEIN G"/>
    <property type="match status" value="1"/>
</dbReference>
<dbReference type="InterPro" id="IPR012902">
    <property type="entry name" value="N_methyl_site"/>
</dbReference>